<evidence type="ECO:0008006" key="3">
    <source>
        <dbReference type="Google" id="ProtNLM"/>
    </source>
</evidence>
<reference evidence="1" key="1">
    <citation type="submission" date="2018-02" db="EMBL/GenBank/DDBJ databases">
        <authorList>
            <person name="Miller M."/>
            <person name="Deiulio A."/>
            <person name="Douthitt C."/>
            <person name="McMahon J."/>
            <person name="Holland C."/>
            <person name="Wiersma-Koch H."/>
            <person name="Turechek W."/>
            <person name="D'Elia T."/>
        </authorList>
    </citation>
    <scope>NUCLEOTIDE SEQUENCE [LARGE SCALE GENOMIC DNA]</scope>
</reference>
<dbReference type="EMBL" id="MG983743">
    <property type="protein sequence ID" value="AVO23147.1"/>
    <property type="molecule type" value="Genomic_DNA"/>
</dbReference>
<protein>
    <recommendedName>
        <fullName evidence="3">ATP-binding protein</fullName>
    </recommendedName>
</protein>
<evidence type="ECO:0000313" key="1">
    <source>
        <dbReference type="EMBL" id="AVO23147.1"/>
    </source>
</evidence>
<gene>
    <name evidence="1" type="ORF">RIVERRIDER_66</name>
</gene>
<name>A0A2P1JUW1_9CAUD</name>
<proteinExistence type="predicted"/>
<dbReference type="SUPFAM" id="SSF52540">
    <property type="entry name" value="P-loop containing nucleoside triphosphate hydrolases"/>
    <property type="match status" value="1"/>
</dbReference>
<sequence length="249" mass="28538">MSEEDQIEEVINDQLVLISGQSATGKSASLRNIRNQERWLYLGTEAGKRLPFRNKFWAERITDPMDVLNYMEQCIENRDQVEGIILDSLTFLMDMYETQYVINAANTMAAWGAYQQFFKQLMNAVARFGKPVIIIAHTLDVYDESAMATKTSVPIKGALKNNGIEAYFSTVVSTKKVTVKEIEKLKSSLLEITEEERELGFKYVFQTRITAKTTGERIRSPMGMFDKSQTYIDNDAQALLDYLHKFYNS</sequence>
<keyword evidence="2" id="KW-1185">Reference proteome</keyword>
<dbReference type="InterPro" id="IPR027417">
    <property type="entry name" value="P-loop_NTPase"/>
</dbReference>
<dbReference type="Proteomes" id="UP000241502">
    <property type="component" value="Segment"/>
</dbReference>
<accession>A0A2P1JUW1</accession>
<organism evidence="1 2">
    <name type="scientific">Xanthomonas phage RiverRider</name>
    <dbReference type="NCBI Taxonomy" id="2108116"/>
    <lineage>
        <taxon>Viruses</taxon>
        <taxon>Duplodnaviria</taxon>
        <taxon>Heunggongvirae</taxon>
        <taxon>Uroviricota</taxon>
        <taxon>Caudoviricetes</taxon>
        <taxon>Schitoviridae</taxon>
        <taxon>Riverridervirus</taxon>
        <taxon>Riverridervirus riverrider</taxon>
    </lineage>
</organism>
<dbReference type="Gene3D" id="3.40.50.300">
    <property type="entry name" value="P-loop containing nucleotide triphosphate hydrolases"/>
    <property type="match status" value="1"/>
</dbReference>
<evidence type="ECO:0000313" key="2">
    <source>
        <dbReference type="Proteomes" id="UP000241502"/>
    </source>
</evidence>
<dbReference type="Pfam" id="PF13479">
    <property type="entry name" value="AAA_24"/>
    <property type="match status" value="1"/>
</dbReference>